<reference evidence="6" key="2">
    <citation type="submission" date="2025-08" db="UniProtKB">
        <authorList>
            <consortium name="RefSeq"/>
        </authorList>
    </citation>
    <scope>IDENTIFICATION</scope>
    <source>
        <tissue evidence="6">Leaf</tissue>
    </source>
</reference>
<dbReference type="Pfam" id="PF05970">
    <property type="entry name" value="PIF1"/>
    <property type="match status" value="1"/>
</dbReference>
<dbReference type="InterPro" id="IPR010285">
    <property type="entry name" value="DNA_helicase_pif1-like_DEAD"/>
</dbReference>
<reference evidence="5" key="1">
    <citation type="journal article" date="2019" name="Database">
        <title>The radish genome database (RadishGD): an integrated information resource for radish genomics.</title>
        <authorList>
            <person name="Yu H.J."/>
            <person name="Baek S."/>
            <person name="Lee Y.J."/>
            <person name="Cho A."/>
            <person name="Mun J.H."/>
        </authorList>
    </citation>
    <scope>NUCLEOTIDE SEQUENCE [LARGE SCALE GENOMIC DNA]</scope>
    <source>
        <strain evidence="5">cv. WK10039</strain>
    </source>
</reference>
<dbReference type="AlphaFoldDB" id="A0A9W3D7G8"/>
<evidence type="ECO:0000259" key="4">
    <source>
        <dbReference type="Pfam" id="PF21530"/>
    </source>
</evidence>
<dbReference type="GO" id="GO:0006310">
    <property type="term" value="P:DNA recombination"/>
    <property type="evidence" value="ECO:0007669"/>
    <property type="project" value="UniProtKB-KW"/>
</dbReference>
<dbReference type="GO" id="GO:0016787">
    <property type="term" value="F:hydrolase activity"/>
    <property type="evidence" value="ECO:0007669"/>
    <property type="project" value="UniProtKB-KW"/>
</dbReference>
<keyword evidence="1" id="KW-0234">DNA repair</keyword>
<keyword evidence="1" id="KW-0347">Helicase</keyword>
<comment type="similarity">
    <text evidence="1">Belongs to the helicase family.</text>
</comment>
<dbReference type="InterPro" id="IPR027417">
    <property type="entry name" value="P-loop_NTPase"/>
</dbReference>
<dbReference type="Proteomes" id="UP000504610">
    <property type="component" value="Chromosome 2"/>
</dbReference>
<dbReference type="InterPro" id="IPR025476">
    <property type="entry name" value="Helitron_helicase-like"/>
</dbReference>
<keyword evidence="1" id="KW-0547">Nucleotide-binding</keyword>
<dbReference type="GO" id="GO:0043139">
    <property type="term" value="F:5'-3' DNA helicase activity"/>
    <property type="evidence" value="ECO:0007669"/>
    <property type="project" value="UniProtKB-EC"/>
</dbReference>
<accession>A0A9W3D7G8</accession>
<keyword evidence="1" id="KW-0067">ATP-binding</keyword>
<dbReference type="PANTHER" id="PTHR10492">
    <property type="match status" value="1"/>
</dbReference>
<dbReference type="OrthoDB" id="1062827at2759"/>
<dbReference type="SUPFAM" id="SSF52540">
    <property type="entry name" value="P-loop containing nucleoside triphosphate hydrolases"/>
    <property type="match status" value="2"/>
</dbReference>
<evidence type="ECO:0000259" key="3">
    <source>
        <dbReference type="Pfam" id="PF14214"/>
    </source>
</evidence>
<dbReference type="CDD" id="cd18809">
    <property type="entry name" value="SF1_C_RecD"/>
    <property type="match status" value="1"/>
</dbReference>
<keyword evidence="1" id="KW-0233">DNA recombination</keyword>
<organism evidence="5 6">
    <name type="scientific">Raphanus sativus</name>
    <name type="common">Radish</name>
    <name type="synonym">Raphanus raphanistrum var. sativus</name>
    <dbReference type="NCBI Taxonomy" id="3726"/>
    <lineage>
        <taxon>Eukaryota</taxon>
        <taxon>Viridiplantae</taxon>
        <taxon>Streptophyta</taxon>
        <taxon>Embryophyta</taxon>
        <taxon>Tracheophyta</taxon>
        <taxon>Spermatophyta</taxon>
        <taxon>Magnoliopsida</taxon>
        <taxon>eudicotyledons</taxon>
        <taxon>Gunneridae</taxon>
        <taxon>Pentapetalae</taxon>
        <taxon>rosids</taxon>
        <taxon>malvids</taxon>
        <taxon>Brassicales</taxon>
        <taxon>Brassicaceae</taxon>
        <taxon>Brassiceae</taxon>
        <taxon>Raphanus</taxon>
    </lineage>
</organism>
<dbReference type="Pfam" id="PF14214">
    <property type="entry name" value="Helitron_like_N"/>
    <property type="match status" value="1"/>
</dbReference>
<dbReference type="RefSeq" id="XP_056859714.1">
    <property type="nucleotide sequence ID" value="XM_057003734.1"/>
</dbReference>
<evidence type="ECO:0000313" key="6">
    <source>
        <dbReference type="RefSeq" id="XP_056859714.1"/>
    </source>
</evidence>
<feature type="domain" description="DNA helicase Pif1-like 2B" evidence="4">
    <location>
        <begin position="1101"/>
        <end position="1147"/>
    </location>
</feature>
<name>A0A9W3D7G8_RAPSA</name>
<dbReference type="PANTHER" id="PTHR10492:SF101">
    <property type="entry name" value="ATP-DEPENDENT DNA HELICASE"/>
    <property type="match status" value="1"/>
</dbReference>
<dbReference type="KEGG" id="rsz:130508302"/>
<evidence type="ECO:0000259" key="2">
    <source>
        <dbReference type="Pfam" id="PF05970"/>
    </source>
</evidence>
<keyword evidence="5" id="KW-1185">Reference proteome</keyword>
<keyword evidence="1" id="KW-0227">DNA damage</keyword>
<dbReference type="GeneID" id="130508302"/>
<gene>
    <name evidence="6" type="primary">LOC130508302</name>
</gene>
<sequence>MKVLDDVNPYVKQFRSAKDRFDTNPNDAFHMRIVSDRLNDGRTYNTPTASEVAALIPGDFNLEMDKRDIVLQKHSGKLMRINEIHVSYLALQYPLLFPYGEDGFRLGIKKGVTEATKKQKKATISMRQYYAFRLFERKNESRHLLHSRRLFQQFLVDAYTTIESNRLRYLKFNQETLRSDSFDSLKQSENAGKIDMNEQGTEFVLPASFTGGPRYMKNNYLDAMAICKHFGFPTLFITFTCNPRWPEITRYVKERNLSADDRPDILSRIFKMKLESLMDDLTKKNLLGKTVSSMYTIEFQKRGLPHSHILLFMHPDNKIDTTDDIDKIICAEIPNKDSEPELYEVVKDMMMHGPCGVANMNSPCMENGLCSKAYPKTYCQTTTVSKDGFPVYRRREQPESYVEKNGMRSDNLWVIPYNKQLSLRYRAHINVEWCNQAGSIKYLFKYINKGQDRVTVAVEPPEHVVVNQLENVEGSGEKKKNEFKDFFDCRYVSSCEGSWRTFMFSIHYRSTSVEKLTFHLPGKQHVIFRGKEKMEAVLSRKLIQNTMFLAWFELCKVDSFAKTLLYVQIPNFYTFEKSKKKFKRRKRGFSIGRINYAPRKQEDSYYLRVLLNVVRGATCYEDIKTFEGVLHDGYKKACSARGLLDDDHEYIDDLLRRSYDSSASDLRQVFSTMLLNDSLESPENVWEHTWECLSEDIEHRRRIFFKRPVVCDFAGLVLSDEEKKKYALQEIDNLLRRNGDSLERFTKMPAVSESSTNDSNVLILDERSYPREALLETLERDSPKMTDEQKKIFHEITDAVTEERGGVFFVYGFGGTGKTFLWKLLSAAIRSRGDIVLNVASSGIASLLLQGGRTAHSRFGIPLSPDEFSSCNMAHGTDQANLVKEASLIIWDEAPMMNKHCFEALDRSLSDIIGKHRNKPFGGKVVVFGGDFRQVLPVINGACRPEIVNSALNYSYLWEHCKVLKLTKNMRLLSGCLTTEEAKDLKDFSEWILKVGEGKLAEPNDGEAEIEIPAEFLITNFDDPIESISKAVYGDFTSLQENKEPKFFQERAILCPTNEDVNTVNDYMLDQLEGEEKIYMSADSIDPIDKCSRNDEALGPDFLNKIKVPGLPNHILRLKVGCPAMVLRNINPSVGLMNGTRVQITQLMDFMVQARIITGEKVGKTVYIPRLLITPSDTRLPFKMRRRQLPLAVAFAITINKSQGQSLSQVGLFLPRPVFSHGQLYVAVSRVTSKKGLKILIVGKDGKPKTKTMNVVFKEIFNNLDPHE</sequence>
<feature type="domain" description="Helitron helicase-like" evidence="3">
    <location>
        <begin position="129"/>
        <end position="311"/>
    </location>
</feature>
<evidence type="ECO:0000256" key="1">
    <source>
        <dbReference type="RuleBase" id="RU363044"/>
    </source>
</evidence>
<proteinExistence type="inferred from homology"/>
<dbReference type="GO" id="GO:0005524">
    <property type="term" value="F:ATP binding"/>
    <property type="evidence" value="ECO:0007669"/>
    <property type="project" value="UniProtKB-KW"/>
</dbReference>
<keyword evidence="1" id="KW-0378">Hydrolase</keyword>
<feature type="domain" description="DNA helicase Pif1-like DEAD-box helicase" evidence="2">
    <location>
        <begin position="785"/>
        <end position="1005"/>
    </location>
</feature>
<protein>
    <recommendedName>
        <fullName evidence="1">ATP-dependent DNA helicase</fullName>
        <ecNumber evidence="1">5.6.2.3</ecNumber>
    </recommendedName>
</protein>
<dbReference type="Pfam" id="PF21530">
    <property type="entry name" value="Pif1_2B_dom"/>
    <property type="match status" value="1"/>
</dbReference>
<dbReference type="Gene3D" id="3.40.50.300">
    <property type="entry name" value="P-loop containing nucleotide triphosphate hydrolases"/>
    <property type="match status" value="1"/>
</dbReference>
<dbReference type="EC" id="5.6.2.3" evidence="1"/>
<comment type="catalytic activity">
    <reaction evidence="1">
        <text>ATP + H2O = ADP + phosphate + H(+)</text>
        <dbReference type="Rhea" id="RHEA:13065"/>
        <dbReference type="ChEBI" id="CHEBI:15377"/>
        <dbReference type="ChEBI" id="CHEBI:15378"/>
        <dbReference type="ChEBI" id="CHEBI:30616"/>
        <dbReference type="ChEBI" id="CHEBI:43474"/>
        <dbReference type="ChEBI" id="CHEBI:456216"/>
        <dbReference type="EC" id="5.6.2.3"/>
    </reaction>
</comment>
<dbReference type="GO" id="GO:0006281">
    <property type="term" value="P:DNA repair"/>
    <property type="evidence" value="ECO:0007669"/>
    <property type="project" value="UniProtKB-KW"/>
</dbReference>
<dbReference type="InterPro" id="IPR049163">
    <property type="entry name" value="Pif1-like_2B_dom"/>
</dbReference>
<comment type="cofactor">
    <cofactor evidence="1">
        <name>Mg(2+)</name>
        <dbReference type="ChEBI" id="CHEBI:18420"/>
    </cofactor>
</comment>
<evidence type="ECO:0000313" key="5">
    <source>
        <dbReference type="Proteomes" id="UP000504610"/>
    </source>
</evidence>
<dbReference type="GO" id="GO:0000723">
    <property type="term" value="P:telomere maintenance"/>
    <property type="evidence" value="ECO:0007669"/>
    <property type="project" value="InterPro"/>
</dbReference>